<dbReference type="EMBL" id="RCHU02000002">
    <property type="protein sequence ID" value="KAL3603688.1"/>
    <property type="molecule type" value="Genomic_DNA"/>
</dbReference>
<comment type="caution">
    <text evidence="1">The sequence shown here is derived from an EMBL/GenBank/DDBJ whole genome shotgun (WGS) entry which is preliminary data.</text>
</comment>
<accession>A0ACC4CQS3</accession>
<name>A0ACC4CQS3_POPAL</name>
<reference evidence="1 2" key="1">
    <citation type="journal article" date="2024" name="Plant Biotechnol. J.">
        <title>Genome and CRISPR/Cas9 system of a widespread forest tree (Populus alba) in the world.</title>
        <authorList>
            <person name="Liu Y.J."/>
            <person name="Jiang P.F."/>
            <person name="Han X.M."/>
            <person name="Li X.Y."/>
            <person name="Wang H.M."/>
            <person name="Wang Y.J."/>
            <person name="Wang X.X."/>
            <person name="Zeng Q.Y."/>
        </authorList>
    </citation>
    <scope>NUCLEOTIDE SEQUENCE [LARGE SCALE GENOMIC DNA]</scope>
    <source>
        <strain evidence="2">cv. PAL-ZL1</strain>
    </source>
</reference>
<gene>
    <name evidence="1" type="ORF">D5086_004547</name>
</gene>
<evidence type="ECO:0000313" key="1">
    <source>
        <dbReference type="EMBL" id="KAL3603688.1"/>
    </source>
</evidence>
<dbReference type="Proteomes" id="UP000309997">
    <property type="component" value="Unassembled WGS sequence"/>
</dbReference>
<proteinExistence type="predicted"/>
<organism evidence="1 2">
    <name type="scientific">Populus alba</name>
    <name type="common">White poplar</name>
    <dbReference type="NCBI Taxonomy" id="43335"/>
    <lineage>
        <taxon>Eukaryota</taxon>
        <taxon>Viridiplantae</taxon>
        <taxon>Streptophyta</taxon>
        <taxon>Embryophyta</taxon>
        <taxon>Tracheophyta</taxon>
        <taxon>Spermatophyta</taxon>
        <taxon>Magnoliopsida</taxon>
        <taxon>eudicotyledons</taxon>
        <taxon>Gunneridae</taxon>
        <taxon>Pentapetalae</taxon>
        <taxon>rosids</taxon>
        <taxon>fabids</taxon>
        <taxon>Malpighiales</taxon>
        <taxon>Salicaceae</taxon>
        <taxon>Saliceae</taxon>
        <taxon>Populus</taxon>
    </lineage>
</organism>
<protein>
    <submittedName>
        <fullName evidence="1">Uncharacterized protein</fullName>
    </submittedName>
</protein>
<evidence type="ECO:0000313" key="2">
    <source>
        <dbReference type="Proteomes" id="UP000309997"/>
    </source>
</evidence>
<keyword evidence="2" id="KW-1185">Reference proteome</keyword>
<sequence length="157" mass="17476">MATPASIELRFRLPDGNDIGPNNYTEAANVATLKEHVIEQWPKVLQVIYELDDFILIFTSPTCNNSGNFGVYWDIKDSGRNGNQLDLDNLPAKLVELKKKLSAVSKIICWLLKRNLMSRKAGAVLVSTLLFPVIRALMLNGGRVAHAQSCSCKKKTF</sequence>